<sequence>MEAKRKSFLAERGLLKDIEDYCASSASPDSISEMEIEKEPMSRTTVHYSSDECKSVFGSNDLKRNTGAKEKPVPISQSDIKSKKSKSSEFSVEADVDTSPISAKRKEQKPPPIFL</sequence>
<gene>
    <name evidence="2" type="ORF">EVAR_65851_1</name>
</gene>
<evidence type="ECO:0000313" key="2">
    <source>
        <dbReference type="EMBL" id="GBP94491.1"/>
    </source>
</evidence>
<name>A0A4C2A0M3_EUMVA</name>
<reference evidence="2 3" key="1">
    <citation type="journal article" date="2019" name="Commun. Biol.">
        <title>The bagworm genome reveals a unique fibroin gene that provides high tensile strength.</title>
        <authorList>
            <person name="Kono N."/>
            <person name="Nakamura H."/>
            <person name="Ohtoshi R."/>
            <person name="Tomita M."/>
            <person name="Numata K."/>
            <person name="Arakawa K."/>
        </authorList>
    </citation>
    <scope>NUCLEOTIDE SEQUENCE [LARGE SCALE GENOMIC DNA]</scope>
</reference>
<organism evidence="2 3">
    <name type="scientific">Eumeta variegata</name>
    <name type="common">Bagworm moth</name>
    <name type="synonym">Eumeta japonica</name>
    <dbReference type="NCBI Taxonomy" id="151549"/>
    <lineage>
        <taxon>Eukaryota</taxon>
        <taxon>Metazoa</taxon>
        <taxon>Ecdysozoa</taxon>
        <taxon>Arthropoda</taxon>
        <taxon>Hexapoda</taxon>
        <taxon>Insecta</taxon>
        <taxon>Pterygota</taxon>
        <taxon>Neoptera</taxon>
        <taxon>Endopterygota</taxon>
        <taxon>Lepidoptera</taxon>
        <taxon>Glossata</taxon>
        <taxon>Ditrysia</taxon>
        <taxon>Tineoidea</taxon>
        <taxon>Psychidae</taxon>
        <taxon>Oiketicinae</taxon>
        <taxon>Eumeta</taxon>
    </lineage>
</organism>
<evidence type="ECO:0000313" key="3">
    <source>
        <dbReference type="Proteomes" id="UP000299102"/>
    </source>
</evidence>
<dbReference type="AlphaFoldDB" id="A0A4C2A0M3"/>
<dbReference type="Proteomes" id="UP000299102">
    <property type="component" value="Unassembled WGS sequence"/>
</dbReference>
<accession>A0A4C2A0M3</accession>
<proteinExistence type="predicted"/>
<evidence type="ECO:0000256" key="1">
    <source>
        <dbReference type="SAM" id="MobiDB-lite"/>
    </source>
</evidence>
<protein>
    <submittedName>
        <fullName evidence="2">Uncharacterized protein</fullName>
    </submittedName>
</protein>
<comment type="caution">
    <text evidence="2">The sequence shown here is derived from an EMBL/GenBank/DDBJ whole genome shotgun (WGS) entry which is preliminary data.</text>
</comment>
<dbReference type="EMBL" id="BGZK01002510">
    <property type="protein sequence ID" value="GBP94491.1"/>
    <property type="molecule type" value="Genomic_DNA"/>
</dbReference>
<feature type="region of interest" description="Disordered" evidence="1">
    <location>
        <begin position="24"/>
        <end position="115"/>
    </location>
</feature>
<keyword evidence="3" id="KW-1185">Reference proteome</keyword>
<feature type="compositionally biased region" description="Basic and acidic residues" evidence="1">
    <location>
        <begin position="61"/>
        <end position="72"/>
    </location>
</feature>